<feature type="transmembrane region" description="Helical" evidence="6">
    <location>
        <begin position="228"/>
        <end position="247"/>
    </location>
</feature>
<dbReference type="CDD" id="cd07731">
    <property type="entry name" value="ComA-like_MBL-fold"/>
    <property type="match status" value="1"/>
</dbReference>
<dbReference type="Proteomes" id="UP000187280">
    <property type="component" value="Unassembled WGS sequence"/>
</dbReference>
<keyword evidence="3 6" id="KW-0812">Transmembrane</keyword>
<dbReference type="SMART" id="SM00849">
    <property type="entry name" value="Lactamase_B"/>
    <property type="match status" value="1"/>
</dbReference>
<evidence type="ECO:0000256" key="2">
    <source>
        <dbReference type="ARBA" id="ARBA00022475"/>
    </source>
</evidence>
<dbReference type="Pfam" id="PF03772">
    <property type="entry name" value="Competence"/>
    <property type="match status" value="1"/>
</dbReference>
<dbReference type="Gene3D" id="3.60.15.10">
    <property type="entry name" value="Ribonuclease Z/Hydroxyacylglutathione hydrolase-like"/>
    <property type="match status" value="1"/>
</dbReference>
<keyword evidence="4 6" id="KW-1133">Transmembrane helix</keyword>
<feature type="transmembrane region" description="Helical" evidence="6">
    <location>
        <begin position="362"/>
        <end position="384"/>
    </location>
</feature>
<comment type="subcellular location">
    <subcellularLocation>
        <location evidence="1">Cell membrane</location>
        <topology evidence="1">Multi-pass membrane protein</topology>
    </subcellularLocation>
</comment>
<feature type="transmembrane region" description="Helical" evidence="6">
    <location>
        <begin position="471"/>
        <end position="490"/>
    </location>
</feature>
<evidence type="ECO:0000313" key="8">
    <source>
        <dbReference type="EMBL" id="SEA47395.1"/>
    </source>
</evidence>
<dbReference type="InterPro" id="IPR036866">
    <property type="entry name" value="RibonucZ/Hydroxyglut_hydro"/>
</dbReference>
<keyword evidence="9" id="KW-1185">Reference proteome</keyword>
<proteinExistence type="predicted"/>
<dbReference type="InterPro" id="IPR001279">
    <property type="entry name" value="Metallo-B-lactamas"/>
</dbReference>
<dbReference type="NCBIfam" id="TIGR00360">
    <property type="entry name" value="ComEC_N-term"/>
    <property type="match status" value="1"/>
</dbReference>
<dbReference type="PANTHER" id="PTHR30619">
    <property type="entry name" value="DNA INTERNALIZATION/COMPETENCE PROTEIN COMEC/REC2"/>
    <property type="match status" value="1"/>
</dbReference>
<sequence>MSLNVIALALVSGILPLLWLPKIPSPAVLSGMLSALILTYRYLPNRLRALGLALFALVWGCYNAGQAVDQTADLTSRQVMAEVDISSVRFGALPEAAPVVRLIRVDERRLFPPISVRLSPATAMNTWCGGQRWQLRLQLRPVHSRLNEGGFDSQRWSLARRQTLTGIVQRAAVLDARCGVRQGIVTAVERQTERLPWRSILLALTLGEMATVDDDTQALLRQTGTMHLMAISGLHIALAALFGWGIARGVQCLFLVHRIGYRFPLIVGLVAALTYVWLAGGNPPAVRAGLALCVWTLLRLTGASCTPWQVWLGCVALILTADPLSVLSDSFWLSTLAVAALIFWYQWAPLPRSFLRPKRWVWLRWLHLQGGMTLLLLPLQVALFHGVSLTSLPANLWAVPLVSFVTTPLVLIALLLSFSPTSSAVFWWLADRSLTGVFAPLAALPSGWWSLGEQALPWSLSGWLAVAIWRFAWWRYAPLSVLSLLLILLLRPKAPAPLWRMDMLDVGHGLAVVIERNGKAVLYDTGASWAGGDMASREIVPYLRWRGLELERIIVSHSHRDHRGGLVELQRQFPAVQVFSPMAQAGHQPCLQGQRWQWQGLSFSVLWPPRMTLDAGNNDSCVVVVDDGRFRVLLTGDVEAKAEAILLRTQRLALAADILQVPHHGSATSSSPPFIRAVGAQWSASSNSRYNPWRLPSVQVRRRYRQMGHPWHDTATSGQLSVRFYAQRWQVWGFREAISPRWYHRRFGVNSEGA</sequence>
<organism evidence="8 9">
    <name type="scientific">Lonsdalea quercina</name>
    <dbReference type="NCBI Taxonomy" id="71657"/>
    <lineage>
        <taxon>Bacteria</taxon>
        <taxon>Pseudomonadati</taxon>
        <taxon>Pseudomonadota</taxon>
        <taxon>Gammaproteobacteria</taxon>
        <taxon>Enterobacterales</taxon>
        <taxon>Pectobacteriaceae</taxon>
        <taxon>Lonsdalea</taxon>
    </lineage>
</organism>
<evidence type="ECO:0000256" key="4">
    <source>
        <dbReference type="ARBA" id="ARBA00022989"/>
    </source>
</evidence>
<accession>A0A1H4BGQ1</accession>
<dbReference type="NCBIfam" id="TIGR00361">
    <property type="entry name" value="ComEC_Rec2"/>
    <property type="match status" value="1"/>
</dbReference>
<dbReference type="AlphaFoldDB" id="A0A1H4BGQ1"/>
<dbReference type="GO" id="GO:0005886">
    <property type="term" value="C:plasma membrane"/>
    <property type="evidence" value="ECO:0007669"/>
    <property type="project" value="UniProtKB-SubCell"/>
</dbReference>
<evidence type="ECO:0000256" key="6">
    <source>
        <dbReference type="SAM" id="Phobius"/>
    </source>
</evidence>
<dbReference type="InterPro" id="IPR004477">
    <property type="entry name" value="ComEC_N"/>
</dbReference>
<evidence type="ECO:0000256" key="1">
    <source>
        <dbReference type="ARBA" id="ARBA00004651"/>
    </source>
</evidence>
<dbReference type="eggNOG" id="COG0658">
    <property type="taxonomic scope" value="Bacteria"/>
</dbReference>
<dbReference type="NCBIfam" id="NF008580">
    <property type="entry name" value="PRK11539.1"/>
    <property type="match status" value="1"/>
</dbReference>
<dbReference type="InterPro" id="IPR035681">
    <property type="entry name" value="ComA-like_MBL"/>
</dbReference>
<dbReference type="eggNOG" id="COG2333">
    <property type="taxonomic scope" value="Bacteria"/>
</dbReference>
<dbReference type="InterPro" id="IPR052159">
    <property type="entry name" value="Competence_DNA_uptake"/>
</dbReference>
<feature type="transmembrane region" description="Helical" evidence="6">
    <location>
        <begin position="396"/>
        <end position="418"/>
    </location>
</feature>
<evidence type="ECO:0000313" key="9">
    <source>
        <dbReference type="Proteomes" id="UP000187280"/>
    </source>
</evidence>
<dbReference type="GeneID" id="97764568"/>
<dbReference type="EMBL" id="FNQS01000005">
    <property type="protein sequence ID" value="SEA47395.1"/>
    <property type="molecule type" value="Genomic_DNA"/>
</dbReference>
<dbReference type="InterPro" id="IPR004797">
    <property type="entry name" value="Competence_ComEC/Rec2"/>
</dbReference>
<name>A0A1H4BGQ1_9GAMM</name>
<feature type="transmembrane region" description="Helical" evidence="6">
    <location>
        <begin position="259"/>
        <end position="278"/>
    </location>
</feature>
<protein>
    <submittedName>
        <fullName evidence="8">Competence protein ComEC</fullName>
    </submittedName>
</protein>
<evidence type="ECO:0000256" key="3">
    <source>
        <dbReference type="ARBA" id="ARBA00022692"/>
    </source>
</evidence>
<dbReference type="STRING" id="71657.SAMN02982996_01686"/>
<dbReference type="Pfam" id="PF00753">
    <property type="entry name" value="Lactamase_B"/>
    <property type="match status" value="1"/>
</dbReference>
<dbReference type="GO" id="GO:0030420">
    <property type="term" value="P:establishment of competence for transformation"/>
    <property type="evidence" value="ECO:0007669"/>
    <property type="project" value="InterPro"/>
</dbReference>
<gene>
    <name evidence="8" type="ORF">SAMN02982996_01686</name>
</gene>
<reference evidence="8 9" key="1">
    <citation type="submission" date="2016-10" db="EMBL/GenBank/DDBJ databases">
        <authorList>
            <person name="de Groot N.N."/>
        </authorList>
    </citation>
    <scope>NUCLEOTIDE SEQUENCE [LARGE SCALE GENOMIC DNA]</scope>
    <source>
        <strain evidence="8 9">ATCC 29281</strain>
    </source>
</reference>
<keyword evidence="2" id="KW-1003">Cell membrane</keyword>
<evidence type="ECO:0000256" key="5">
    <source>
        <dbReference type="ARBA" id="ARBA00023136"/>
    </source>
</evidence>
<evidence type="ECO:0000259" key="7">
    <source>
        <dbReference type="SMART" id="SM00849"/>
    </source>
</evidence>
<dbReference type="PANTHER" id="PTHR30619:SF1">
    <property type="entry name" value="RECOMBINATION PROTEIN 2"/>
    <property type="match status" value="1"/>
</dbReference>
<feature type="transmembrane region" description="Helical" evidence="6">
    <location>
        <begin position="425"/>
        <end position="451"/>
    </location>
</feature>
<dbReference type="RefSeq" id="WP_074728381.1">
    <property type="nucleotide sequence ID" value="NZ_FNQS01000005.1"/>
</dbReference>
<keyword evidence="5 6" id="KW-0472">Membrane</keyword>
<dbReference type="SUPFAM" id="SSF56281">
    <property type="entry name" value="Metallo-hydrolase/oxidoreductase"/>
    <property type="match status" value="1"/>
</dbReference>
<feature type="transmembrane region" description="Helical" evidence="6">
    <location>
        <begin position="331"/>
        <end position="350"/>
    </location>
</feature>
<feature type="domain" description="Metallo-beta-lactamase" evidence="7">
    <location>
        <begin position="508"/>
        <end position="664"/>
    </location>
</feature>